<accession>A0A1G5PFE4</accession>
<reference evidence="2" key="1">
    <citation type="submission" date="2016-10" db="EMBL/GenBank/DDBJ databases">
        <authorList>
            <person name="de Groot N.N."/>
        </authorList>
    </citation>
    <scope>NUCLEOTIDE SEQUENCE [LARGE SCALE GENOMIC DNA]</scope>
    <source>
        <strain evidence="2">DSM 15758</strain>
    </source>
</reference>
<protein>
    <recommendedName>
        <fullName evidence="3">DUF1173 domain-containing protein</fullName>
    </recommendedName>
</protein>
<dbReference type="EMBL" id="FMWB01000022">
    <property type="protein sequence ID" value="SCZ48255.1"/>
    <property type="molecule type" value="Genomic_DNA"/>
</dbReference>
<dbReference type="OrthoDB" id="5572968at2"/>
<dbReference type="Proteomes" id="UP000183046">
    <property type="component" value="Unassembled WGS sequence"/>
</dbReference>
<organism evidence="1 2">
    <name type="scientific">Pseudomonas oryzihabitans</name>
    <dbReference type="NCBI Taxonomy" id="47885"/>
    <lineage>
        <taxon>Bacteria</taxon>
        <taxon>Pseudomonadati</taxon>
        <taxon>Pseudomonadota</taxon>
        <taxon>Gammaproteobacteria</taxon>
        <taxon>Pseudomonadales</taxon>
        <taxon>Pseudomonadaceae</taxon>
        <taxon>Pseudomonas</taxon>
    </lineage>
</organism>
<comment type="caution">
    <text evidence="1">The sequence shown here is derived from an EMBL/GenBank/DDBJ whole genome shotgun (WGS) entry which is preliminary data.</text>
</comment>
<evidence type="ECO:0008006" key="3">
    <source>
        <dbReference type="Google" id="ProtNLM"/>
    </source>
</evidence>
<dbReference type="AlphaFoldDB" id="A0A1G5PFE4"/>
<evidence type="ECO:0000313" key="2">
    <source>
        <dbReference type="Proteomes" id="UP000183046"/>
    </source>
</evidence>
<sequence length="419" mass="46967">MLNNRYRITLGEESYSPGYQTDPKYAAAWKRALERAYGREHGVCGCPGSGERKLTIKLREGSDGYHLARYPHSGPEHANDCRFYAAAPQRSGLQGYAVGVVEETADGGMKVRLARGVRQQAPGEAGDAALSPPAAPGVKKPAMTLLGLLHLLWSESRLTTWYPAMAGKRNGELVSHLLHKCAGRVSVAPRIKLDQVLLLAAQKEKRREATNREIATNAVSRNWRLVVVSPLARYDEERHSGSPERLPVTGPFGMPTLYLPPAVWETASRRFGRELGAWRRGSRVIAIAQIAQRPGKAHQADVLEVALMQVSEQWIPLDSDLEGKVEQKLRDEGRKFDKPLRYDADECAVFPDFWLLDMQQDFALEVFGMATPQYLERRGTKEQWYCNEYGKTGWWRWDATQDPRGEHIPAFPAAYGSSR</sequence>
<dbReference type="eggNOG" id="ENOG502ZA7W">
    <property type="taxonomic scope" value="Bacteria"/>
</dbReference>
<dbReference type="Pfam" id="PF06666">
    <property type="entry name" value="DUF1173"/>
    <property type="match status" value="1"/>
</dbReference>
<name>A0A1G5PFE4_9PSED</name>
<gene>
    <name evidence="1" type="ORF">SAMN05216279_1226</name>
</gene>
<dbReference type="InterPro" id="IPR009553">
    <property type="entry name" value="DUF1173"/>
</dbReference>
<evidence type="ECO:0000313" key="1">
    <source>
        <dbReference type="EMBL" id="SCZ48255.1"/>
    </source>
</evidence>
<dbReference type="RefSeq" id="WP_068383165.1">
    <property type="nucleotide sequence ID" value="NZ_FMWB01000022.1"/>
</dbReference>
<proteinExistence type="predicted"/>